<feature type="compositionally biased region" description="Basic and acidic residues" evidence="1">
    <location>
        <begin position="1"/>
        <end position="11"/>
    </location>
</feature>
<protein>
    <submittedName>
        <fullName evidence="3">Uncharacterized protein</fullName>
    </submittedName>
</protein>
<name>A0AAF3ETQ7_9BILA</name>
<feature type="compositionally biased region" description="Basic and acidic residues" evidence="1">
    <location>
        <begin position="82"/>
        <end position="126"/>
    </location>
</feature>
<organism evidence="2 3">
    <name type="scientific">Mesorhabditis belari</name>
    <dbReference type="NCBI Taxonomy" id="2138241"/>
    <lineage>
        <taxon>Eukaryota</taxon>
        <taxon>Metazoa</taxon>
        <taxon>Ecdysozoa</taxon>
        <taxon>Nematoda</taxon>
        <taxon>Chromadorea</taxon>
        <taxon>Rhabditida</taxon>
        <taxon>Rhabditina</taxon>
        <taxon>Rhabditomorpha</taxon>
        <taxon>Rhabditoidea</taxon>
        <taxon>Rhabditidae</taxon>
        <taxon>Mesorhabditinae</taxon>
        <taxon>Mesorhabditis</taxon>
    </lineage>
</organism>
<dbReference type="Proteomes" id="UP000887575">
    <property type="component" value="Unassembled WGS sequence"/>
</dbReference>
<accession>A0AAF3ETQ7</accession>
<proteinExistence type="predicted"/>
<feature type="region of interest" description="Disordered" evidence="1">
    <location>
        <begin position="1"/>
        <end position="25"/>
    </location>
</feature>
<feature type="region of interest" description="Disordered" evidence="1">
    <location>
        <begin position="75"/>
        <end position="134"/>
    </location>
</feature>
<evidence type="ECO:0000313" key="2">
    <source>
        <dbReference type="Proteomes" id="UP000887575"/>
    </source>
</evidence>
<sequence>MPLKKEQSNEKRPKRSVFSYANKTKEEIEEHRRELEAKIARLGGRMELHKSPNQLVTRKVKKDVAEKRSSKYMFELESSGDDETKKIKYSRDEMKGPKEENEVLHDEQSSKVDENNNNIDDMKVQGEIRIASHI</sequence>
<dbReference type="WBParaSite" id="MBELARI_LOCUS17550">
    <property type="protein sequence ID" value="MBELARI_LOCUS17550"/>
    <property type="gene ID" value="MBELARI_LOCUS17550"/>
</dbReference>
<dbReference type="AlphaFoldDB" id="A0AAF3ETQ7"/>
<reference evidence="3" key="1">
    <citation type="submission" date="2024-02" db="UniProtKB">
        <authorList>
            <consortium name="WormBaseParasite"/>
        </authorList>
    </citation>
    <scope>IDENTIFICATION</scope>
</reference>
<keyword evidence="2" id="KW-1185">Reference proteome</keyword>
<evidence type="ECO:0000313" key="3">
    <source>
        <dbReference type="WBParaSite" id="MBELARI_LOCUS17550"/>
    </source>
</evidence>
<evidence type="ECO:0000256" key="1">
    <source>
        <dbReference type="SAM" id="MobiDB-lite"/>
    </source>
</evidence>